<dbReference type="SUPFAM" id="SSF103481">
    <property type="entry name" value="Multidrug resistance efflux transporter EmrE"/>
    <property type="match status" value="1"/>
</dbReference>
<dbReference type="Proteomes" id="UP001209535">
    <property type="component" value="Unassembled WGS sequence"/>
</dbReference>
<proteinExistence type="predicted"/>
<dbReference type="RefSeq" id="WP_263336111.1">
    <property type="nucleotide sequence ID" value="NZ_JAOVQO010000009.1"/>
</dbReference>
<accession>A0ABT2X3S8</accession>
<dbReference type="EMBL" id="JAOVQO010000009">
    <property type="protein sequence ID" value="MCU9848606.1"/>
    <property type="molecule type" value="Genomic_DNA"/>
</dbReference>
<sequence length="51" mass="5810">MMIAGVFWGLLLFNAELSVFAWVAFGVIIVGMYLVESKSWNEEPVIQRSFL</sequence>
<protein>
    <submittedName>
        <fullName evidence="2">Uncharacterized protein</fullName>
    </submittedName>
</protein>
<gene>
    <name evidence="2" type="ORF">OEZ60_11345</name>
</gene>
<keyword evidence="1" id="KW-1133">Transmembrane helix</keyword>
<evidence type="ECO:0000313" key="3">
    <source>
        <dbReference type="Proteomes" id="UP001209535"/>
    </source>
</evidence>
<evidence type="ECO:0000313" key="2">
    <source>
        <dbReference type="EMBL" id="MCU9848606.1"/>
    </source>
</evidence>
<reference evidence="2 3" key="1">
    <citation type="submission" date="2022-10" db="EMBL/GenBank/DDBJ databases">
        <title>Defluviimonas sp. nov., isolated from ocean surface sediments.</title>
        <authorList>
            <person name="He W."/>
            <person name="Wang L."/>
            <person name="Zhang D.-F."/>
        </authorList>
    </citation>
    <scope>NUCLEOTIDE SEQUENCE [LARGE SCALE GENOMIC DNA]</scope>
    <source>
        <strain evidence="2 3">WL0024</strain>
    </source>
</reference>
<evidence type="ECO:0000256" key="1">
    <source>
        <dbReference type="SAM" id="Phobius"/>
    </source>
</evidence>
<dbReference type="InterPro" id="IPR037185">
    <property type="entry name" value="EmrE-like"/>
</dbReference>
<keyword evidence="1" id="KW-0472">Membrane</keyword>
<organism evidence="2 3">
    <name type="scientific">Albidovulum salinarum</name>
    <dbReference type="NCBI Taxonomy" id="2984153"/>
    <lineage>
        <taxon>Bacteria</taxon>
        <taxon>Pseudomonadati</taxon>
        <taxon>Pseudomonadota</taxon>
        <taxon>Alphaproteobacteria</taxon>
        <taxon>Rhodobacterales</taxon>
        <taxon>Paracoccaceae</taxon>
        <taxon>Albidovulum</taxon>
    </lineage>
</organism>
<keyword evidence="3" id="KW-1185">Reference proteome</keyword>
<name>A0ABT2X3S8_9RHOB</name>
<feature type="transmembrane region" description="Helical" evidence="1">
    <location>
        <begin position="6"/>
        <end position="35"/>
    </location>
</feature>
<comment type="caution">
    <text evidence="2">The sequence shown here is derived from an EMBL/GenBank/DDBJ whole genome shotgun (WGS) entry which is preliminary data.</text>
</comment>
<keyword evidence="1" id="KW-0812">Transmembrane</keyword>